<dbReference type="SUPFAM" id="SSF81665">
    <property type="entry name" value="Calcium ATPase, transmembrane domain M"/>
    <property type="match status" value="1"/>
</dbReference>
<dbReference type="OrthoDB" id="9770315at2"/>
<dbReference type="SFLD" id="SFLDG00002">
    <property type="entry name" value="C1.7:_P-type_atpase_like"/>
    <property type="match status" value="1"/>
</dbReference>
<comment type="subcellular location">
    <subcellularLocation>
        <location evidence="1">Membrane</location>
        <topology evidence="1">Multi-pass membrane protein</topology>
    </subcellularLocation>
</comment>
<evidence type="ECO:0000256" key="3">
    <source>
        <dbReference type="ARBA" id="ARBA00022741"/>
    </source>
</evidence>
<evidence type="ECO:0000256" key="7">
    <source>
        <dbReference type="ARBA" id="ARBA00023136"/>
    </source>
</evidence>
<evidence type="ECO:0000259" key="10">
    <source>
        <dbReference type="Pfam" id="PF00689"/>
    </source>
</evidence>
<dbReference type="Proteomes" id="UP000192980">
    <property type="component" value="Unassembled WGS sequence"/>
</dbReference>
<name>A0A1X7JQD3_9SPHI</name>
<dbReference type="InterPro" id="IPR023214">
    <property type="entry name" value="HAD_sf"/>
</dbReference>
<evidence type="ECO:0000256" key="6">
    <source>
        <dbReference type="ARBA" id="ARBA00022989"/>
    </source>
</evidence>
<dbReference type="InterPro" id="IPR036412">
    <property type="entry name" value="HAD-like_sf"/>
</dbReference>
<feature type="domain" description="Cation-transporting P-type ATPase N-terminal" evidence="11">
    <location>
        <begin position="7"/>
        <end position="54"/>
    </location>
</feature>
<keyword evidence="13" id="KW-1185">Reference proteome</keyword>
<dbReference type="InterPro" id="IPR004014">
    <property type="entry name" value="ATPase_P-typ_cation-transptr_N"/>
</dbReference>
<dbReference type="Pfam" id="PF00690">
    <property type="entry name" value="Cation_ATPase_N"/>
    <property type="match status" value="1"/>
</dbReference>
<dbReference type="Pfam" id="PF00122">
    <property type="entry name" value="E1-E2_ATPase"/>
    <property type="match status" value="1"/>
</dbReference>
<dbReference type="GO" id="GO:0016020">
    <property type="term" value="C:membrane"/>
    <property type="evidence" value="ECO:0007669"/>
    <property type="project" value="UniProtKB-SubCell"/>
</dbReference>
<dbReference type="SUPFAM" id="SSF81653">
    <property type="entry name" value="Calcium ATPase, transduction domain A"/>
    <property type="match status" value="1"/>
</dbReference>
<keyword evidence="2 8" id="KW-0812">Transmembrane</keyword>
<evidence type="ECO:0000313" key="12">
    <source>
        <dbReference type="EMBL" id="SMG30488.1"/>
    </source>
</evidence>
<dbReference type="PANTHER" id="PTHR42861">
    <property type="entry name" value="CALCIUM-TRANSPORTING ATPASE"/>
    <property type="match status" value="1"/>
</dbReference>
<dbReference type="RefSeq" id="WP_085472777.1">
    <property type="nucleotide sequence ID" value="NZ_FXAU01000003.1"/>
</dbReference>
<sequence>MSKKEQPYLGLHDDEVIESRAKHGSNQLKSTTRWHFLHTILGLLKEPMIILLLVTCSIYLLNRSYDDAIFMAFAILFMVAIEIFQNMRTKVAMENLKDLSQPKTLVYRNGERFYIQSEELVVGDVMVVEEGGAIPADALVLDFHDFSVNEAVLTGESLSVFKNTSGENKIFKGTLVATGTATARVTAVGDFTAIGKIGTSITAIEVEKTPLEVQINNFVGKMVLVGALVFGTVLLINYLESRSFVDSLLKSLTLAMSILPEEIPVAFTSFMALGAWRLMKVDVVVKNMKTVETLGSATVICADKTGTLTQNKMQLSATYSAVEKEIFYYEGKADAHGAEVVAVAMWASESMPFDGMEKALHKAYLEQQETDQRDTYTLVEDYPLSGQPPMMTHVYKKPDGRFLAASKGAPEAIIAACKMSNAEVAVVTKVMDELTSNGYRLLGVACTELDTADFPPDQWGFDFAFVGLVAFYDPPKANIREVLSDFRKAGIEVKVITGDNLLTTRAIAQQVGLVQVENGLIGAQIQEMTDEELSKQLSNTAVFARMFPEGKLRIINLLKKQGHIVSMVGDGVNDGPALRAAHIGIAMGHKGTDIAKQAASLILVEDDLSRMVDAIAMGRRIYSNLKKAIQYIISIHIPIILTVLLPLILGWVYPHIFTPMHIIFLELIMGPTCSIVFENEPLEKNAMNEPPRSYVRTFLKGKELMVSVVQGLVITLGILITYQWGVSRGASESEVRSMVFLTLINANIFLTLVNRSFFYSIWYTLRYKNNLVPLVISATVLLVMSLFLIPFFTSFFGFTSLSMEKWFFSLVVGALSVLWFEGVKWYGRGKRK</sequence>
<dbReference type="PRINTS" id="PR00120">
    <property type="entry name" value="HATPASE"/>
</dbReference>
<feature type="transmembrane region" description="Helical" evidence="8">
    <location>
        <begin position="218"/>
        <end position="238"/>
    </location>
</feature>
<dbReference type="Gene3D" id="1.20.1110.10">
    <property type="entry name" value="Calcium-transporting ATPase, transmembrane domain"/>
    <property type="match status" value="2"/>
</dbReference>
<protein>
    <submittedName>
        <fullName evidence="12">Ca2+-transporting ATPase</fullName>
    </submittedName>
</protein>
<feature type="transmembrane region" description="Helical" evidence="8">
    <location>
        <begin position="659"/>
        <end position="677"/>
    </location>
</feature>
<feature type="transmembrane region" description="Helical" evidence="8">
    <location>
        <begin position="68"/>
        <end position="84"/>
    </location>
</feature>
<organism evidence="12 13">
    <name type="scientific">Sphingobacterium psychroaquaticum</name>
    <dbReference type="NCBI Taxonomy" id="561061"/>
    <lineage>
        <taxon>Bacteria</taxon>
        <taxon>Pseudomonadati</taxon>
        <taxon>Bacteroidota</taxon>
        <taxon>Sphingobacteriia</taxon>
        <taxon>Sphingobacteriales</taxon>
        <taxon>Sphingobacteriaceae</taxon>
        <taxon>Sphingobacterium</taxon>
    </lineage>
</organism>
<gene>
    <name evidence="12" type="ORF">SAMN05660862_2038</name>
</gene>
<keyword evidence="4" id="KW-0067">ATP-binding</keyword>
<evidence type="ECO:0000256" key="5">
    <source>
        <dbReference type="ARBA" id="ARBA00022967"/>
    </source>
</evidence>
<feature type="domain" description="P-type ATPase A" evidence="9">
    <location>
        <begin position="99"/>
        <end position="200"/>
    </location>
</feature>
<dbReference type="InterPro" id="IPR018303">
    <property type="entry name" value="ATPase_P-typ_P_site"/>
</dbReference>
<feature type="transmembrane region" description="Helical" evidence="8">
    <location>
        <begin position="737"/>
        <end position="759"/>
    </location>
</feature>
<dbReference type="PRINTS" id="PR00119">
    <property type="entry name" value="CATATPASE"/>
</dbReference>
<feature type="transmembrane region" description="Helical" evidence="8">
    <location>
        <begin position="258"/>
        <end position="279"/>
    </location>
</feature>
<feature type="transmembrane region" description="Helical" evidence="8">
    <location>
        <begin position="628"/>
        <end position="653"/>
    </location>
</feature>
<dbReference type="InterPro" id="IPR023298">
    <property type="entry name" value="ATPase_P-typ_TM_dom_sf"/>
</dbReference>
<evidence type="ECO:0000256" key="2">
    <source>
        <dbReference type="ARBA" id="ARBA00022692"/>
    </source>
</evidence>
<feature type="domain" description="Cation-transporting P-type ATPase C-terminal" evidence="10">
    <location>
        <begin position="654"/>
        <end position="825"/>
    </location>
</feature>
<dbReference type="STRING" id="561061.SAMN05660862_2038"/>
<feature type="transmembrane region" description="Helical" evidence="8">
    <location>
        <begin position="704"/>
        <end position="725"/>
    </location>
</feature>
<dbReference type="GO" id="GO:0005524">
    <property type="term" value="F:ATP binding"/>
    <property type="evidence" value="ECO:0007669"/>
    <property type="project" value="UniProtKB-KW"/>
</dbReference>
<dbReference type="FunFam" id="3.40.50.1000:FF:000001">
    <property type="entry name" value="Phospholipid-transporting ATPase IC"/>
    <property type="match status" value="1"/>
</dbReference>
<dbReference type="Pfam" id="PF00702">
    <property type="entry name" value="Hydrolase"/>
    <property type="match status" value="1"/>
</dbReference>
<dbReference type="InterPro" id="IPR006068">
    <property type="entry name" value="ATPase_P-typ_cation-transptr_C"/>
</dbReference>
<dbReference type="Gene3D" id="3.40.50.1000">
    <property type="entry name" value="HAD superfamily/HAD-like"/>
    <property type="match status" value="2"/>
</dbReference>
<proteinExistence type="predicted"/>
<evidence type="ECO:0000256" key="1">
    <source>
        <dbReference type="ARBA" id="ARBA00004141"/>
    </source>
</evidence>
<dbReference type="SFLD" id="SFLDF00027">
    <property type="entry name" value="p-type_atpase"/>
    <property type="match status" value="1"/>
</dbReference>
<dbReference type="InterPro" id="IPR059000">
    <property type="entry name" value="ATPase_P-type_domA"/>
</dbReference>
<dbReference type="Gene3D" id="3.40.1110.10">
    <property type="entry name" value="Calcium-transporting ATPase, cytoplasmic domain N"/>
    <property type="match status" value="2"/>
</dbReference>
<accession>A0A1X7JQD3</accession>
<evidence type="ECO:0000256" key="4">
    <source>
        <dbReference type="ARBA" id="ARBA00022840"/>
    </source>
</evidence>
<dbReference type="PROSITE" id="PS00154">
    <property type="entry name" value="ATPASE_E1_E2"/>
    <property type="match status" value="1"/>
</dbReference>
<evidence type="ECO:0000259" key="9">
    <source>
        <dbReference type="Pfam" id="PF00122"/>
    </source>
</evidence>
<dbReference type="SUPFAM" id="SSF56784">
    <property type="entry name" value="HAD-like"/>
    <property type="match status" value="1"/>
</dbReference>
<dbReference type="NCBIfam" id="TIGR01494">
    <property type="entry name" value="ATPase_P-type"/>
    <property type="match status" value="2"/>
</dbReference>
<evidence type="ECO:0000313" key="13">
    <source>
        <dbReference type="Proteomes" id="UP000192980"/>
    </source>
</evidence>
<dbReference type="Pfam" id="PF00689">
    <property type="entry name" value="Cation_ATPase_C"/>
    <property type="match status" value="1"/>
</dbReference>
<feature type="transmembrane region" description="Helical" evidence="8">
    <location>
        <begin position="806"/>
        <end position="826"/>
    </location>
</feature>
<evidence type="ECO:0000259" key="11">
    <source>
        <dbReference type="Pfam" id="PF00690"/>
    </source>
</evidence>
<keyword evidence="5" id="KW-1278">Translocase</keyword>
<dbReference type="AlphaFoldDB" id="A0A1X7JQD3"/>
<dbReference type="InterPro" id="IPR044492">
    <property type="entry name" value="P_typ_ATPase_HD_dom"/>
</dbReference>
<dbReference type="InterPro" id="IPR008250">
    <property type="entry name" value="ATPase_P-typ_transduc_dom_A_sf"/>
</dbReference>
<dbReference type="InterPro" id="IPR023299">
    <property type="entry name" value="ATPase_P-typ_cyto_dom_N"/>
</dbReference>
<dbReference type="EMBL" id="FXAU01000003">
    <property type="protein sequence ID" value="SMG30488.1"/>
    <property type="molecule type" value="Genomic_DNA"/>
</dbReference>
<dbReference type="GO" id="GO:0016887">
    <property type="term" value="F:ATP hydrolysis activity"/>
    <property type="evidence" value="ECO:0007669"/>
    <property type="project" value="InterPro"/>
</dbReference>
<feature type="transmembrane region" description="Helical" evidence="8">
    <location>
        <begin position="36"/>
        <end position="62"/>
    </location>
</feature>
<dbReference type="InterPro" id="IPR001757">
    <property type="entry name" value="P_typ_ATPase"/>
</dbReference>
<keyword evidence="6 8" id="KW-1133">Transmembrane helix</keyword>
<feature type="transmembrane region" description="Helical" evidence="8">
    <location>
        <begin position="771"/>
        <end position="794"/>
    </location>
</feature>
<dbReference type="Gene3D" id="2.70.150.10">
    <property type="entry name" value="Calcium-transporting ATPase, cytoplasmic transduction domain A"/>
    <property type="match status" value="1"/>
</dbReference>
<reference evidence="12 13" key="1">
    <citation type="submission" date="2017-04" db="EMBL/GenBank/DDBJ databases">
        <authorList>
            <person name="Afonso C.L."/>
            <person name="Miller P.J."/>
            <person name="Scott M.A."/>
            <person name="Spackman E."/>
            <person name="Goraichik I."/>
            <person name="Dimitrov K.M."/>
            <person name="Suarez D.L."/>
            <person name="Swayne D.E."/>
        </authorList>
    </citation>
    <scope>NUCLEOTIDE SEQUENCE [LARGE SCALE GENOMIC DNA]</scope>
    <source>
        <strain evidence="12 13">DSM 22418</strain>
    </source>
</reference>
<dbReference type="SFLD" id="SFLDS00003">
    <property type="entry name" value="Haloacid_Dehalogenase"/>
    <property type="match status" value="1"/>
</dbReference>
<evidence type="ECO:0000256" key="8">
    <source>
        <dbReference type="SAM" id="Phobius"/>
    </source>
</evidence>
<keyword evidence="3" id="KW-0547">Nucleotide-binding</keyword>
<keyword evidence="7 8" id="KW-0472">Membrane</keyword>